<evidence type="ECO:0000256" key="7">
    <source>
        <dbReference type="PIRSR" id="PIRSR634603-3"/>
    </source>
</evidence>
<evidence type="ECO:0000256" key="5">
    <source>
        <dbReference type="PIRSR" id="PIRSR634603-1"/>
    </source>
</evidence>
<feature type="binding site" evidence="6">
    <location>
        <position position="160"/>
    </location>
    <ligand>
        <name>substrate</name>
    </ligand>
</feature>
<feature type="active site" description="Proton acceptor; specific for (S)-substrate epimerization" evidence="5">
    <location>
        <position position="269"/>
    </location>
</feature>
<evidence type="ECO:0000313" key="10">
    <source>
        <dbReference type="EMBL" id="XCJ16165.1"/>
    </source>
</evidence>
<dbReference type="GO" id="GO:0000287">
    <property type="term" value="F:magnesium ion binding"/>
    <property type="evidence" value="ECO:0007669"/>
    <property type="project" value="UniProtKB-ARBA"/>
</dbReference>
<dbReference type="InterPro" id="IPR034603">
    <property type="entry name" value="Dipeptide_epimerase"/>
</dbReference>
<dbReference type="SFLD" id="SFLDS00001">
    <property type="entry name" value="Enolase"/>
    <property type="match status" value="2"/>
</dbReference>
<feature type="binding site" evidence="6">
    <location>
        <position position="297"/>
    </location>
    <ligand>
        <name>substrate</name>
    </ligand>
</feature>
<dbReference type="AlphaFoldDB" id="A0AAU8ICZ3"/>
<evidence type="ECO:0000256" key="6">
    <source>
        <dbReference type="PIRSR" id="PIRSR634603-2"/>
    </source>
</evidence>
<dbReference type="Pfam" id="PF02746">
    <property type="entry name" value="MR_MLE_N"/>
    <property type="match status" value="1"/>
</dbReference>
<name>A0AAU8ICZ3_9BACL</name>
<dbReference type="FunFam" id="3.30.390.10:FF:000009">
    <property type="entry name" value="Hydrophobic dipeptide epimerase"/>
    <property type="match status" value="1"/>
</dbReference>
<dbReference type="Pfam" id="PF13378">
    <property type="entry name" value="MR_MLE_C"/>
    <property type="match status" value="1"/>
</dbReference>
<dbReference type="InterPro" id="IPR029065">
    <property type="entry name" value="Enolase_C-like"/>
</dbReference>
<evidence type="ECO:0000256" key="1">
    <source>
        <dbReference type="ARBA" id="ARBA00008031"/>
    </source>
</evidence>
<dbReference type="RefSeq" id="WP_129929537.1">
    <property type="nucleotide sequence ID" value="NZ_CP159510.1"/>
</dbReference>
<dbReference type="EC" id="5.1.1.-" evidence="8"/>
<keyword evidence="2 7" id="KW-0479">Metal-binding</keyword>
<gene>
    <name evidence="10" type="ORF">ABNN70_10740</name>
</gene>
<feature type="binding site" evidence="6">
    <location>
        <position position="324"/>
    </location>
    <ligand>
        <name>substrate</name>
    </ligand>
</feature>
<comment type="cofactor">
    <cofactor evidence="7 8">
        <name>Mg(2+)</name>
        <dbReference type="ChEBI" id="CHEBI:18420"/>
    </cofactor>
    <text evidence="7 8">Binds 1 Mg(2+) ion per subunit.</text>
</comment>
<dbReference type="CDD" id="cd03319">
    <property type="entry name" value="L-Ala-DL-Glu_epimerase"/>
    <property type="match status" value="1"/>
</dbReference>
<dbReference type="Gene3D" id="3.20.20.120">
    <property type="entry name" value="Enolase-like C-terminal domain"/>
    <property type="match status" value="1"/>
</dbReference>
<evidence type="ECO:0000256" key="4">
    <source>
        <dbReference type="ARBA" id="ARBA00023235"/>
    </source>
</evidence>
<keyword evidence="3 7" id="KW-0460">Magnesium</keyword>
<dbReference type="EMBL" id="CP159510">
    <property type="protein sequence ID" value="XCJ16165.1"/>
    <property type="molecule type" value="Genomic_DNA"/>
</dbReference>
<feature type="binding site" evidence="6">
    <location>
        <position position="135"/>
    </location>
    <ligand>
        <name>substrate</name>
    </ligand>
</feature>
<dbReference type="InterPro" id="IPR013342">
    <property type="entry name" value="Mandelate_racemase_C"/>
</dbReference>
<evidence type="ECO:0000256" key="2">
    <source>
        <dbReference type="ARBA" id="ARBA00022723"/>
    </source>
</evidence>
<dbReference type="GO" id="GO:0006518">
    <property type="term" value="P:peptide metabolic process"/>
    <property type="evidence" value="ECO:0007669"/>
    <property type="project" value="UniProtKB-ARBA"/>
</dbReference>
<feature type="binding site" evidence="7">
    <location>
        <position position="245"/>
    </location>
    <ligand>
        <name>Mg(2+)</name>
        <dbReference type="ChEBI" id="CHEBI:18420"/>
    </ligand>
</feature>
<proteinExistence type="inferred from homology"/>
<dbReference type="SFLD" id="SFLDF00010">
    <property type="entry name" value="dipeptide_epimerase"/>
    <property type="match status" value="1"/>
</dbReference>
<dbReference type="PANTHER" id="PTHR48073:SF2">
    <property type="entry name" value="O-SUCCINYLBENZOATE SYNTHASE"/>
    <property type="match status" value="1"/>
</dbReference>
<feature type="binding site" evidence="7">
    <location>
        <position position="220"/>
    </location>
    <ligand>
        <name>Mg(2+)</name>
        <dbReference type="ChEBI" id="CHEBI:18420"/>
    </ligand>
</feature>
<keyword evidence="4 8" id="KW-0413">Isomerase</keyword>
<feature type="binding site" evidence="6">
    <location>
        <position position="299"/>
    </location>
    <ligand>
        <name>substrate</name>
    </ligand>
</feature>
<feature type="binding site" evidence="6">
    <location>
        <position position="24"/>
    </location>
    <ligand>
        <name>substrate</name>
    </ligand>
</feature>
<accession>A0AAU8ICZ3</accession>
<feature type="binding site" evidence="6">
    <location>
        <position position="322"/>
    </location>
    <ligand>
        <name>substrate</name>
    </ligand>
</feature>
<feature type="active site" description="Proton acceptor; specific for (R)-substrate epimerization" evidence="5">
    <location>
        <position position="162"/>
    </location>
</feature>
<dbReference type="SMART" id="SM00922">
    <property type="entry name" value="MR_MLE"/>
    <property type="match status" value="1"/>
</dbReference>
<dbReference type="SUPFAM" id="SSF51604">
    <property type="entry name" value="Enolase C-terminal domain-like"/>
    <property type="match status" value="1"/>
</dbReference>
<dbReference type="InterPro" id="IPR029017">
    <property type="entry name" value="Enolase-like_N"/>
</dbReference>
<reference evidence="10" key="1">
    <citation type="submission" date="2024-06" db="EMBL/GenBank/DDBJ databases">
        <authorList>
            <person name="Fan A."/>
            <person name="Zhang F.Y."/>
            <person name="Zhang L."/>
        </authorList>
    </citation>
    <scope>NUCLEOTIDE SEQUENCE</scope>
    <source>
        <strain evidence="10">Y61</strain>
    </source>
</reference>
<comment type="similarity">
    <text evidence="1 8">Belongs to the mandelate racemase/muconate lactonizing enzyme family.</text>
</comment>
<dbReference type="SUPFAM" id="SSF54826">
    <property type="entry name" value="Enolase N-terminal domain-like"/>
    <property type="match status" value="1"/>
</dbReference>
<dbReference type="SFLD" id="SFLDF00009">
    <property type="entry name" value="o-succinylbenzoate_synthase"/>
    <property type="match status" value="1"/>
</dbReference>
<dbReference type="InterPro" id="IPR036849">
    <property type="entry name" value="Enolase-like_C_sf"/>
</dbReference>
<dbReference type="PANTHER" id="PTHR48073">
    <property type="entry name" value="O-SUCCINYLBENZOATE SYNTHASE-RELATED"/>
    <property type="match status" value="1"/>
</dbReference>
<dbReference type="Gene3D" id="3.30.390.10">
    <property type="entry name" value="Enolase-like, N-terminal domain"/>
    <property type="match status" value="1"/>
</dbReference>
<evidence type="ECO:0000256" key="3">
    <source>
        <dbReference type="ARBA" id="ARBA00022842"/>
    </source>
</evidence>
<evidence type="ECO:0000256" key="8">
    <source>
        <dbReference type="RuleBase" id="RU366006"/>
    </source>
</evidence>
<feature type="domain" description="Mandelate racemase/muconate lactonizing enzyme C-terminal" evidence="9">
    <location>
        <begin position="141"/>
        <end position="241"/>
    </location>
</feature>
<sequence length="360" mass="39152">MKIVDIHTRKLTVPLIKPFKTALRTVSTAESIIVFVTCDDGTVGFGEAPPTHVITGDSLESIDYAIMQVIRPQLIGLSIEHRERISDILEKAMVHNTSAKAALDIAVFDCLGKLAGMPLYQLLGGYTNRIETDYTVSVNPKDEMIQDARNLVDKGFNTLKIKVGNAATAAEDIERVTGIRKAVGSHVKLRLDANQGWTVKQAISAIRKMERMDLNIELVEQPLPAWDFEGMKQVTDSVETPIMADESVFSPGDAARLLAMRGCDIINIKLMKAGGITGAEKINNLAEAYGIKCMIGCMIESKVAVSAACHFAAAKKNVTRCDVDAPMMFASDPVNGGIRVRKNEIFLPDAPGLGIHKVVF</sequence>
<protein>
    <recommendedName>
        <fullName evidence="8">Dipeptide epimerase</fullName>
        <ecNumber evidence="8">5.1.1.-</ecNumber>
    </recommendedName>
</protein>
<dbReference type="InterPro" id="IPR013341">
    <property type="entry name" value="Mandelate_racemase_N_dom"/>
</dbReference>
<dbReference type="SFLD" id="SFLDG00180">
    <property type="entry name" value="muconate_cycloisomerase"/>
    <property type="match status" value="2"/>
</dbReference>
<evidence type="ECO:0000259" key="9">
    <source>
        <dbReference type="SMART" id="SM00922"/>
    </source>
</evidence>
<organism evidence="10">
    <name type="scientific">Sporolactobacillus sp. Y61</name>
    <dbReference type="NCBI Taxonomy" id="3160863"/>
    <lineage>
        <taxon>Bacteria</taxon>
        <taxon>Bacillati</taxon>
        <taxon>Bacillota</taxon>
        <taxon>Bacilli</taxon>
        <taxon>Bacillales</taxon>
        <taxon>Sporolactobacillaceae</taxon>
        <taxon>Sporolactobacillus</taxon>
    </lineage>
</organism>
<dbReference type="GO" id="GO:0016855">
    <property type="term" value="F:racemase and epimerase activity, acting on amino acids and derivatives"/>
    <property type="evidence" value="ECO:0007669"/>
    <property type="project" value="UniProtKB-UniRule"/>
</dbReference>
<feature type="binding site" evidence="7">
    <location>
        <position position="192"/>
    </location>
    <ligand>
        <name>Mg(2+)</name>
        <dbReference type="ChEBI" id="CHEBI:18420"/>
    </ligand>
</feature>